<dbReference type="Gene3D" id="3.30.497.10">
    <property type="entry name" value="Antithrombin, subunit I, domain 2"/>
    <property type="match status" value="1"/>
</dbReference>
<dbReference type="STRING" id="39495.SAMN02745111_01936"/>
<organism evidence="5 6">
    <name type="scientific">Eubacterium uniforme</name>
    <dbReference type="NCBI Taxonomy" id="39495"/>
    <lineage>
        <taxon>Bacteria</taxon>
        <taxon>Bacillati</taxon>
        <taxon>Bacillota</taxon>
        <taxon>Clostridia</taxon>
        <taxon>Eubacteriales</taxon>
        <taxon>Eubacteriaceae</taxon>
        <taxon>Eubacterium</taxon>
    </lineage>
</organism>
<dbReference type="InterPro" id="IPR042185">
    <property type="entry name" value="Serpin_sf_2"/>
</dbReference>
<feature type="chain" id="PRO_5038500522" evidence="3">
    <location>
        <begin position="24"/>
        <end position="439"/>
    </location>
</feature>
<dbReference type="PANTHER" id="PTHR11461:SF211">
    <property type="entry name" value="GH10112P-RELATED"/>
    <property type="match status" value="1"/>
</dbReference>
<dbReference type="SUPFAM" id="SSF56574">
    <property type="entry name" value="Serpins"/>
    <property type="match status" value="1"/>
</dbReference>
<dbReference type="EMBL" id="FUXZ01000012">
    <property type="protein sequence ID" value="SKA69865.1"/>
    <property type="molecule type" value="Genomic_DNA"/>
</dbReference>
<dbReference type="InterPro" id="IPR023795">
    <property type="entry name" value="Serpin_CS"/>
</dbReference>
<dbReference type="OrthoDB" id="9764871at2"/>
<dbReference type="PROSITE" id="PS00284">
    <property type="entry name" value="SERPIN"/>
    <property type="match status" value="1"/>
</dbReference>
<dbReference type="CDD" id="cd19589">
    <property type="entry name" value="serpin_tengpin-like"/>
    <property type="match status" value="1"/>
</dbReference>
<evidence type="ECO:0000256" key="2">
    <source>
        <dbReference type="SAM" id="MobiDB-lite"/>
    </source>
</evidence>
<sequence length="439" mass="48867">MRKKSLLLNAMLISALLAGSCGSKTITRTSKEPTTITSEQNTNRNANKPIQNEPTKIREVKNAFAPKSMASSFDNLFLNTLPDKASSDNVLISPFSVIMDFGMLENGAKGDTLDELEKYLNGGMPLSELNKLMETMRTSMMNSKDVDWNVANAIWLNKNQTSGLNKDYQKLVKDIYNSEVNLVPYSNETVDEINEWVNKETSGMIPKLLNNVNPTDFMHLINAIAFKGDWDEEFEKDNTEKDTIFNNLDGTTSKVDMMHCELDSYIKTDDLLGFTKDFKGGKYKFFALQANDNLTPKEIMEKTKKDGTSISDIISQNTVDAPAYIGLPKFSIDYGIQLNGVLNNMGICKSFGLDANFSELCDGKSPYINQVIHKTHFEISETGVKAAAATSISLYENVVIADSTPITITMNKPFVYGILDEESKLPVFIGEMHTFAGQK</sequence>
<evidence type="ECO:0000313" key="5">
    <source>
        <dbReference type="EMBL" id="SKA69865.1"/>
    </source>
</evidence>
<dbReference type="GO" id="GO:0005615">
    <property type="term" value="C:extracellular space"/>
    <property type="evidence" value="ECO:0007669"/>
    <property type="project" value="InterPro"/>
</dbReference>
<dbReference type="GO" id="GO:0004867">
    <property type="term" value="F:serine-type endopeptidase inhibitor activity"/>
    <property type="evidence" value="ECO:0007669"/>
    <property type="project" value="InterPro"/>
</dbReference>
<name>A0A1T4VYI0_9FIRM</name>
<evidence type="ECO:0000256" key="3">
    <source>
        <dbReference type="SAM" id="SignalP"/>
    </source>
</evidence>
<feature type="region of interest" description="Disordered" evidence="2">
    <location>
        <begin position="27"/>
        <end position="53"/>
    </location>
</feature>
<dbReference type="PANTHER" id="PTHR11461">
    <property type="entry name" value="SERINE PROTEASE INHIBITOR, SERPIN"/>
    <property type="match status" value="1"/>
</dbReference>
<evidence type="ECO:0000259" key="4">
    <source>
        <dbReference type="SMART" id="SM00093"/>
    </source>
</evidence>
<dbReference type="Proteomes" id="UP000190814">
    <property type="component" value="Unassembled WGS sequence"/>
</dbReference>
<proteinExistence type="inferred from homology"/>
<dbReference type="Gene3D" id="2.30.39.10">
    <property type="entry name" value="Alpha-1-antitrypsin, domain 1"/>
    <property type="match status" value="1"/>
</dbReference>
<dbReference type="SMART" id="SM00093">
    <property type="entry name" value="SERPIN"/>
    <property type="match status" value="1"/>
</dbReference>
<gene>
    <name evidence="5" type="ORF">SAMN02745111_01936</name>
</gene>
<feature type="domain" description="Serpin" evidence="4">
    <location>
        <begin position="77"/>
        <end position="435"/>
    </location>
</feature>
<dbReference type="InterPro" id="IPR042178">
    <property type="entry name" value="Serpin_sf_1"/>
</dbReference>
<dbReference type="Pfam" id="PF00079">
    <property type="entry name" value="Serpin"/>
    <property type="match status" value="1"/>
</dbReference>
<dbReference type="InterPro" id="IPR036186">
    <property type="entry name" value="Serpin_sf"/>
</dbReference>
<protein>
    <submittedName>
        <fullName evidence="5">Serpin B</fullName>
    </submittedName>
</protein>
<reference evidence="5 6" key="1">
    <citation type="submission" date="2017-02" db="EMBL/GenBank/DDBJ databases">
        <authorList>
            <person name="Peterson S.W."/>
        </authorList>
    </citation>
    <scope>NUCLEOTIDE SEQUENCE [LARGE SCALE GENOMIC DNA]</scope>
    <source>
        <strain evidence="5 6">ATCC 35992</strain>
    </source>
</reference>
<comment type="similarity">
    <text evidence="1">Belongs to the serpin family.</text>
</comment>
<dbReference type="PROSITE" id="PS51257">
    <property type="entry name" value="PROKAR_LIPOPROTEIN"/>
    <property type="match status" value="1"/>
</dbReference>
<accession>A0A1T4VYI0</accession>
<dbReference type="RefSeq" id="WP_078766777.1">
    <property type="nucleotide sequence ID" value="NZ_FUXZ01000012.1"/>
</dbReference>
<keyword evidence="6" id="KW-1185">Reference proteome</keyword>
<feature type="signal peptide" evidence="3">
    <location>
        <begin position="1"/>
        <end position="23"/>
    </location>
</feature>
<dbReference type="InterPro" id="IPR000215">
    <property type="entry name" value="Serpin_fam"/>
</dbReference>
<evidence type="ECO:0000256" key="1">
    <source>
        <dbReference type="RuleBase" id="RU000411"/>
    </source>
</evidence>
<dbReference type="AlphaFoldDB" id="A0A1T4VYI0"/>
<dbReference type="InterPro" id="IPR023796">
    <property type="entry name" value="Serpin_dom"/>
</dbReference>
<evidence type="ECO:0000313" key="6">
    <source>
        <dbReference type="Proteomes" id="UP000190814"/>
    </source>
</evidence>
<keyword evidence="3" id="KW-0732">Signal</keyword>